<keyword evidence="2" id="KW-0812">Transmembrane</keyword>
<reference evidence="4 5" key="1">
    <citation type="submission" date="2011-01" db="EMBL/GenBank/DDBJ databases">
        <authorList>
            <person name="Durkin A.S."/>
            <person name="Madupu R."/>
            <person name="Torralba M."/>
            <person name="Gillis M."/>
            <person name="Methe B."/>
            <person name="Sutton G."/>
            <person name="Nelson K.E."/>
        </authorList>
    </citation>
    <scope>NUCLEOTIDE SEQUENCE [LARGE SCALE GENOMIC DNA]</scope>
    <source>
        <strain evidence="4 5">ACS-065-V-Col13</strain>
    </source>
</reference>
<accession>F0GTY5</accession>
<dbReference type="PATRIC" id="fig|879305.3.peg.266"/>
<dbReference type="InterPro" id="IPR025164">
    <property type="entry name" value="Toastrack_DUF4097"/>
</dbReference>
<organism evidence="4 5">
    <name type="scientific">Anaerococcus prevotii ACS-065-V-Col13</name>
    <dbReference type="NCBI Taxonomy" id="879305"/>
    <lineage>
        <taxon>Bacteria</taxon>
        <taxon>Bacillati</taxon>
        <taxon>Bacillota</taxon>
        <taxon>Tissierellia</taxon>
        <taxon>Tissierellales</taxon>
        <taxon>Peptoniphilaceae</taxon>
        <taxon>Anaerococcus</taxon>
    </lineage>
</organism>
<feature type="compositionally biased region" description="Acidic residues" evidence="1">
    <location>
        <begin position="356"/>
        <end position="394"/>
    </location>
</feature>
<name>F0GTY5_9FIRM</name>
<keyword evidence="2" id="KW-0472">Membrane</keyword>
<keyword evidence="2" id="KW-1133">Transmembrane helix</keyword>
<feature type="domain" description="DUF4097" evidence="3">
    <location>
        <begin position="108"/>
        <end position="295"/>
    </location>
</feature>
<evidence type="ECO:0000313" key="5">
    <source>
        <dbReference type="Proteomes" id="UP000005286"/>
    </source>
</evidence>
<feature type="compositionally biased region" description="Basic and acidic residues" evidence="1">
    <location>
        <begin position="336"/>
        <end position="355"/>
    </location>
</feature>
<dbReference type="RefSeq" id="WP_004834028.1">
    <property type="nucleotide sequence ID" value="NZ_AEXM01000008.1"/>
</dbReference>
<dbReference type="Proteomes" id="UP000005286">
    <property type="component" value="Unassembled WGS sequence"/>
</dbReference>
<dbReference type="eggNOG" id="COG3595">
    <property type="taxonomic scope" value="Bacteria"/>
</dbReference>
<dbReference type="AlphaFoldDB" id="F0GTY5"/>
<evidence type="ECO:0000256" key="2">
    <source>
        <dbReference type="SAM" id="Phobius"/>
    </source>
</evidence>
<keyword evidence="5" id="KW-1185">Reference proteome</keyword>
<evidence type="ECO:0000259" key="3">
    <source>
        <dbReference type="Pfam" id="PF13349"/>
    </source>
</evidence>
<dbReference type="EMBL" id="AEXM01000008">
    <property type="protein sequence ID" value="EGC82745.1"/>
    <property type="molecule type" value="Genomic_DNA"/>
</dbReference>
<gene>
    <name evidence="4" type="ORF">HMPREF9290_0070</name>
</gene>
<protein>
    <submittedName>
        <fullName evidence="4">Conserved domain protein</fullName>
    </submittedName>
</protein>
<comment type="caution">
    <text evidence="4">The sequence shown here is derived from an EMBL/GenBank/DDBJ whole genome shotgun (WGS) entry which is preliminary data.</text>
</comment>
<feature type="region of interest" description="Disordered" evidence="1">
    <location>
        <begin position="307"/>
        <end position="394"/>
    </location>
</feature>
<dbReference type="STRING" id="879305.HMPREF9290_0070"/>
<dbReference type="Pfam" id="PF13349">
    <property type="entry name" value="DUF4097"/>
    <property type="match status" value="1"/>
</dbReference>
<feature type="transmembrane region" description="Helical" evidence="2">
    <location>
        <begin position="21"/>
        <end position="41"/>
    </location>
</feature>
<evidence type="ECO:0000313" key="4">
    <source>
        <dbReference type="EMBL" id="EGC82745.1"/>
    </source>
</evidence>
<proteinExistence type="predicted"/>
<evidence type="ECO:0000256" key="1">
    <source>
        <dbReference type="SAM" id="MobiDB-lite"/>
    </source>
</evidence>
<feature type="compositionally biased region" description="Acidic residues" evidence="1">
    <location>
        <begin position="318"/>
        <end position="335"/>
    </location>
</feature>
<sequence>MEKKNKDKKVNKKSLNKILRNKNVIIGALVIVVALIVYFAIGKGGAMSGNLATTSQIDDNSYNQSKIMRVDLNDISSIDFDLGTCDVRIQRSSTNPYIEYTVLYKGEDHVYDMDVSFSEGAVKLKSKVIGKDLYMKDKMPIVRIFLPKDATVEQIKGKVTAGDIKISDLNAKNIDLAVKSGNISIENALLRGSISTESGSINLNKSEISETKLATISGNINIDESKLADKLDFSTQTGDIIIASENKVEDYNVTAKINLGKFILGNISYKNIKDGYKSENNGKFDISMRTKIGDIIFNKGEGAVLDNDEYITNQTGKEDEETDEEKDSESEDENTKEDQDKTTDDNELESDIKEDTTDESSDGYDYDTDSESEENQDETYDEDVSESEEESSDY</sequence>